<dbReference type="Gene3D" id="1.10.490.10">
    <property type="entry name" value="Globins"/>
    <property type="match status" value="1"/>
</dbReference>
<keyword evidence="3 6" id="KW-0561">Oxygen transport</keyword>
<dbReference type="PANTHER" id="PTHR46458:SF1">
    <property type="entry name" value="GEO09476P1"/>
    <property type="match status" value="1"/>
</dbReference>
<dbReference type="SUPFAM" id="SSF46458">
    <property type="entry name" value="Globin-like"/>
    <property type="match status" value="1"/>
</dbReference>
<protein>
    <recommendedName>
        <fullName evidence="8">Globin domain-containing protein</fullName>
    </recommendedName>
</protein>
<evidence type="ECO:0000256" key="7">
    <source>
        <dbReference type="SAM" id="MobiDB-lite"/>
    </source>
</evidence>
<dbReference type="PANTHER" id="PTHR46458">
    <property type="entry name" value="BLR2807 PROTEIN"/>
    <property type="match status" value="1"/>
</dbReference>
<dbReference type="GO" id="GO:0005344">
    <property type="term" value="F:oxygen carrier activity"/>
    <property type="evidence" value="ECO:0007669"/>
    <property type="project" value="UniProtKB-KW"/>
</dbReference>
<gene>
    <name evidence="9" type="ORF">g.13588</name>
</gene>
<dbReference type="Pfam" id="PF00042">
    <property type="entry name" value="Globin"/>
    <property type="match status" value="1"/>
</dbReference>
<evidence type="ECO:0000256" key="2">
    <source>
        <dbReference type="ARBA" id="ARBA00022617"/>
    </source>
</evidence>
<organism evidence="9">
    <name type="scientific">Graphocephala atropunctata</name>
    <dbReference type="NCBI Taxonomy" id="36148"/>
    <lineage>
        <taxon>Eukaryota</taxon>
        <taxon>Metazoa</taxon>
        <taxon>Ecdysozoa</taxon>
        <taxon>Arthropoda</taxon>
        <taxon>Hexapoda</taxon>
        <taxon>Insecta</taxon>
        <taxon>Pterygota</taxon>
        <taxon>Neoptera</taxon>
        <taxon>Paraneoptera</taxon>
        <taxon>Hemiptera</taxon>
        <taxon>Auchenorrhyncha</taxon>
        <taxon>Membracoidea</taxon>
        <taxon>Cicadellidae</taxon>
        <taxon>Cicadellinae</taxon>
        <taxon>Cicadellini</taxon>
        <taxon>Graphocephala</taxon>
    </lineage>
</organism>
<feature type="compositionally biased region" description="Basic and acidic residues" evidence="7">
    <location>
        <begin position="1"/>
        <end position="27"/>
    </location>
</feature>
<dbReference type="GO" id="GO:0020037">
    <property type="term" value="F:heme binding"/>
    <property type="evidence" value="ECO:0007669"/>
    <property type="project" value="InterPro"/>
</dbReference>
<evidence type="ECO:0000256" key="1">
    <source>
        <dbReference type="ARBA" id="ARBA00022448"/>
    </source>
</evidence>
<dbReference type="InterPro" id="IPR050532">
    <property type="entry name" value="Globin-like_OT"/>
</dbReference>
<evidence type="ECO:0000256" key="6">
    <source>
        <dbReference type="RuleBase" id="RU000356"/>
    </source>
</evidence>
<dbReference type="GO" id="GO:0046872">
    <property type="term" value="F:metal ion binding"/>
    <property type="evidence" value="ECO:0007669"/>
    <property type="project" value="UniProtKB-KW"/>
</dbReference>
<comment type="similarity">
    <text evidence="6">Belongs to the globin family.</text>
</comment>
<keyword evidence="2 6" id="KW-0349">Heme</keyword>
<feature type="region of interest" description="Disordered" evidence="7">
    <location>
        <begin position="1"/>
        <end position="43"/>
    </location>
</feature>
<dbReference type="InterPro" id="IPR000971">
    <property type="entry name" value="Globin"/>
</dbReference>
<sequence length="200" mass="23342">MASGRKIRESKTETSRRSTREAHDSRLSKRTVQETSGSERSSLTERDMRLGRVTWFKNVDTQSDFGLVIFKELFKQFPDVESYFFHLRGNSKDIFDSRAFRSHMTERVVPKLKEIFEALDRPEELHDIMTKLGLYHAKMRVPQHLIRNMVGVIVDSLKSVMAHKMQPDEELALKNCLQAAFAITLETIDKYEKKNPVMDF</sequence>
<dbReference type="InterPro" id="IPR044399">
    <property type="entry name" value="Mb-like_M"/>
</dbReference>
<name>A0A1B6MUV8_9HEMI</name>
<evidence type="ECO:0000313" key="9">
    <source>
        <dbReference type="EMBL" id="JAT39724.1"/>
    </source>
</evidence>
<evidence type="ECO:0000256" key="4">
    <source>
        <dbReference type="ARBA" id="ARBA00022723"/>
    </source>
</evidence>
<reference evidence="9" key="1">
    <citation type="submission" date="2015-11" db="EMBL/GenBank/DDBJ databases">
        <title>De novo transcriptome assembly of four potential Pierce s Disease insect vectors from Arizona vineyards.</title>
        <authorList>
            <person name="Tassone E.E."/>
        </authorList>
    </citation>
    <scope>NUCLEOTIDE SEQUENCE</scope>
</reference>
<dbReference type="GO" id="GO:0019825">
    <property type="term" value="F:oxygen binding"/>
    <property type="evidence" value="ECO:0007669"/>
    <property type="project" value="InterPro"/>
</dbReference>
<proteinExistence type="inferred from homology"/>
<evidence type="ECO:0000256" key="3">
    <source>
        <dbReference type="ARBA" id="ARBA00022621"/>
    </source>
</evidence>
<dbReference type="CDD" id="cd01040">
    <property type="entry name" value="Mb-like"/>
    <property type="match status" value="1"/>
</dbReference>
<dbReference type="PROSITE" id="PS01033">
    <property type="entry name" value="GLOBIN"/>
    <property type="match status" value="1"/>
</dbReference>
<accession>A0A1B6MUV8</accession>
<feature type="domain" description="Globin" evidence="8">
    <location>
        <begin position="42"/>
        <end position="200"/>
    </location>
</feature>
<dbReference type="InterPro" id="IPR012292">
    <property type="entry name" value="Globin/Proto"/>
</dbReference>
<evidence type="ECO:0000259" key="8">
    <source>
        <dbReference type="PROSITE" id="PS01033"/>
    </source>
</evidence>
<dbReference type="EMBL" id="GEBQ01000253">
    <property type="protein sequence ID" value="JAT39724.1"/>
    <property type="molecule type" value="Transcribed_RNA"/>
</dbReference>
<keyword evidence="4" id="KW-0479">Metal-binding</keyword>
<dbReference type="AlphaFoldDB" id="A0A1B6MUV8"/>
<keyword evidence="5" id="KW-0408">Iron</keyword>
<dbReference type="InterPro" id="IPR009050">
    <property type="entry name" value="Globin-like_sf"/>
</dbReference>
<keyword evidence="1 6" id="KW-0813">Transport</keyword>
<evidence type="ECO:0000256" key="5">
    <source>
        <dbReference type="ARBA" id="ARBA00023004"/>
    </source>
</evidence>